<evidence type="ECO:0000256" key="3">
    <source>
        <dbReference type="ARBA" id="ARBA00022679"/>
    </source>
</evidence>
<dbReference type="InterPro" id="IPR017964">
    <property type="entry name" value="DNA-dir_DNA_pol_B_CS"/>
</dbReference>
<evidence type="ECO:0000256" key="6">
    <source>
        <dbReference type="ARBA" id="ARBA00022932"/>
    </source>
</evidence>
<dbReference type="OrthoDB" id="3065915at2759"/>
<dbReference type="InterPro" id="IPR004868">
    <property type="entry name" value="DNA-dir_DNA_pol_B_mt/vir"/>
</dbReference>
<dbReference type="AlphaFoldDB" id="A0A067SBA1"/>
<dbReference type="InterPro" id="IPR023211">
    <property type="entry name" value="DNA_pol_palm_dom_sf"/>
</dbReference>
<evidence type="ECO:0000256" key="4">
    <source>
        <dbReference type="ARBA" id="ARBA00022695"/>
    </source>
</evidence>
<dbReference type="GO" id="GO:0006260">
    <property type="term" value="P:DNA replication"/>
    <property type="evidence" value="ECO:0007669"/>
    <property type="project" value="UniProtKB-KW"/>
</dbReference>
<dbReference type="GO" id="GO:0000166">
    <property type="term" value="F:nucleotide binding"/>
    <property type="evidence" value="ECO:0007669"/>
    <property type="project" value="InterPro"/>
</dbReference>
<proteinExistence type="inferred from homology"/>
<keyword evidence="3" id="KW-0808">Transferase</keyword>
<evidence type="ECO:0000256" key="2">
    <source>
        <dbReference type="ARBA" id="ARBA00012417"/>
    </source>
</evidence>
<evidence type="ECO:0000256" key="5">
    <source>
        <dbReference type="ARBA" id="ARBA00022705"/>
    </source>
</evidence>
<sequence>MDNTPLKTFFGFIECIIESPINIKIPILPMKHRGKTIFPTGTWKGTYFSEELKEAVKYGYKIKMLKGYEYSKYDLFKSYIEHFYNIKKISFGAQRFIAKMHLNQLYGYFGRKQELLETVNINKSELAFYANTRIIKTIIESNDNTLTLLLYSNLNVDILSEIKEIVSMKLNNNEYSFVKSNVGIAAAVTAYARIHMIPFKVNCDIYYSDTDSIFTSTKLDPKFLGLDIGLMKDELNGLLIEEAYFLGIKQYGYYYFDKNDNRIEKSVFSGITRDSLSFTEIESLFKGEILVKSTPNRFFKSLKYLHIKIKTVNTNIVKSSEKLLIENNYIPININTLNNRDGRLNKFLRKILKSLKYVVNLLKK</sequence>
<keyword evidence="11" id="KW-1185">Reference proteome</keyword>
<dbReference type="PANTHER" id="PTHR33568">
    <property type="entry name" value="DNA POLYMERASE"/>
    <property type="match status" value="1"/>
</dbReference>
<keyword evidence="5" id="KW-0235">DNA replication</keyword>
<dbReference type="Pfam" id="PF03175">
    <property type="entry name" value="DNA_pol_B_2"/>
    <property type="match status" value="1"/>
</dbReference>
<dbReference type="Gene3D" id="3.90.1600.10">
    <property type="entry name" value="Palm domain of DNA polymerase"/>
    <property type="match status" value="1"/>
</dbReference>
<dbReference type="GO" id="GO:0003677">
    <property type="term" value="F:DNA binding"/>
    <property type="evidence" value="ECO:0007669"/>
    <property type="project" value="UniProtKB-KW"/>
</dbReference>
<dbReference type="PANTHER" id="PTHR33568:SF3">
    <property type="entry name" value="DNA-DIRECTED DNA POLYMERASE"/>
    <property type="match status" value="1"/>
</dbReference>
<dbReference type="Gene3D" id="1.10.287.690">
    <property type="entry name" value="Helix hairpin bin"/>
    <property type="match status" value="1"/>
</dbReference>
<dbReference type="STRING" id="685588.A0A067SBA1"/>
<evidence type="ECO:0000256" key="1">
    <source>
        <dbReference type="ARBA" id="ARBA00005755"/>
    </source>
</evidence>
<dbReference type="EMBL" id="KL142575">
    <property type="protein sequence ID" value="KDR65024.1"/>
    <property type="molecule type" value="Genomic_DNA"/>
</dbReference>
<protein>
    <recommendedName>
        <fullName evidence="2">DNA-directed DNA polymerase</fullName>
        <ecNumber evidence="2">2.7.7.7</ecNumber>
    </recommendedName>
</protein>
<dbReference type="InterPro" id="IPR043502">
    <property type="entry name" value="DNA/RNA_pol_sf"/>
</dbReference>
<feature type="domain" description="DNA-directed DNA polymerase family B mitochondria/virus" evidence="9">
    <location>
        <begin position="5"/>
        <end position="197"/>
    </location>
</feature>
<comment type="catalytic activity">
    <reaction evidence="8">
        <text>DNA(n) + a 2'-deoxyribonucleoside 5'-triphosphate = DNA(n+1) + diphosphate</text>
        <dbReference type="Rhea" id="RHEA:22508"/>
        <dbReference type="Rhea" id="RHEA-COMP:17339"/>
        <dbReference type="Rhea" id="RHEA-COMP:17340"/>
        <dbReference type="ChEBI" id="CHEBI:33019"/>
        <dbReference type="ChEBI" id="CHEBI:61560"/>
        <dbReference type="ChEBI" id="CHEBI:173112"/>
        <dbReference type="EC" id="2.7.7.7"/>
    </reaction>
</comment>
<keyword evidence="7" id="KW-0238">DNA-binding</keyword>
<evidence type="ECO:0000259" key="9">
    <source>
        <dbReference type="Pfam" id="PF03175"/>
    </source>
</evidence>
<dbReference type="EC" id="2.7.7.7" evidence="2"/>
<reference evidence="11" key="1">
    <citation type="journal article" date="2014" name="Proc. Natl. Acad. Sci. U.S.A.">
        <title>Extensive sampling of basidiomycete genomes demonstrates inadequacy of the white-rot/brown-rot paradigm for wood decay fungi.</title>
        <authorList>
            <person name="Riley R."/>
            <person name="Salamov A.A."/>
            <person name="Brown D.W."/>
            <person name="Nagy L.G."/>
            <person name="Floudas D."/>
            <person name="Held B.W."/>
            <person name="Levasseur A."/>
            <person name="Lombard V."/>
            <person name="Morin E."/>
            <person name="Otillar R."/>
            <person name="Lindquist E.A."/>
            <person name="Sun H."/>
            <person name="LaButti K.M."/>
            <person name="Schmutz J."/>
            <person name="Jabbour D."/>
            <person name="Luo H."/>
            <person name="Baker S.E."/>
            <person name="Pisabarro A.G."/>
            <person name="Walton J.D."/>
            <person name="Blanchette R.A."/>
            <person name="Henrissat B."/>
            <person name="Martin F."/>
            <person name="Cullen D."/>
            <person name="Hibbett D.S."/>
            <person name="Grigoriev I.V."/>
        </authorList>
    </citation>
    <scope>NUCLEOTIDE SEQUENCE [LARGE SCALE GENOMIC DNA]</scope>
    <source>
        <strain evidence="11">CBS 339.88</strain>
    </source>
</reference>
<keyword evidence="6" id="KW-0239">DNA-directed DNA polymerase</keyword>
<dbReference type="HOGENOM" id="CLU_760855_0_0_1"/>
<comment type="similarity">
    <text evidence="1">Belongs to the DNA polymerase type-B family.</text>
</comment>
<evidence type="ECO:0000256" key="8">
    <source>
        <dbReference type="ARBA" id="ARBA00049244"/>
    </source>
</evidence>
<keyword evidence="4" id="KW-0548">Nucleotidyltransferase</keyword>
<evidence type="ECO:0000313" key="10">
    <source>
        <dbReference type="EMBL" id="KDR65024.1"/>
    </source>
</evidence>
<dbReference type="SUPFAM" id="SSF56672">
    <property type="entry name" value="DNA/RNA polymerases"/>
    <property type="match status" value="1"/>
</dbReference>
<evidence type="ECO:0000313" key="11">
    <source>
        <dbReference type="Proteomes" id="UP000027222"/>
    </source>
</evidence>
<dbReference type="PROSITE" id="PS00116">
    <property type="entry name" value="DNA_POLYMERASE_B"/>
    <property type="match status" value="1"/>
</dbReference>
<dbReference type="GO" id="GO:0003887">
    <property type="term" value="F:DNA-directed DNA polymerase activity"/>
    <property type="evidence" value="ECO:0007669"/>
    <property type="project" value="UniProtKB-KW"/>
</dbReference>
<dbReference type="Proteomes" id="UP000027222">
    <property type="component" value="Unassembled WGS sequence"/>
</dbReference>
<organism evidence="10 11">
    <name type="scientific">Galerina marginata (strain CBS 339.88)</name>
    <dbReference type="NCBI Taxonomy" id="685588"/>
    <lineage>
        <taxon>Eukaryota</taxon>
        <taxon>Fungi</taxon>
        <taxon>Dikarya</taxon>
        <taxon>Basidiomycota</taxon>
        <taxon>Agaricomycotina</taxon>
        <taxon>Agaricomycetes</taxon>
        <taxon>Agaricomycetidae</taxon>
        <taxon>Agaricales</taxon>
        <taxon>Agaricineae</taxon>
        <taxon>Strophariaceae</taxon>
        <taxon>Galerina</taxon>
    </lineage>
</organism>
<name>A0A067SBA1_GALM3</name>
<evidence type="ECO:0000256" key="7">
    <source>
        <dbReference type="ARBA" id="ARBA00023125"/>
    </source>
</evidence>
<gene>
    <name evidence="10" type="ORF">GALMADRAFT_82379</name>
</gene>
<accession>A0A067SBA1</accession>